<evidence type="ECO:0000256" key="5">
    <source>
        <dbReference type="ARBA" id="ARBA00022833"/>
    </source>
</evidence>
<dbReference type="InterPro" id="IPR036236">
    <property type="entry name" value="Znf_C2H2_sf"/>
</dbReference>
<proteinExistence type="predicted"/>
<gene>
    <name evidence="14" type="primary">SMKI16G3360</name>
    <name evidence="14" type="ORF">SMKI_16G3360</name>
</gene>
<dbReference type="PANTHER" id="PTHR46179:SF13">
    <property type="entry name" value="C2H2-TYPE DOMAIN-CONTAINING PROTEIN"/>
    <property type="match status" value="1"/>
</dbReference>
<evidence type="ECO:0000256" key="10">
    <source>
        <dbReference type="ARBA" id="ARBA00040434"/>
    </source>
</evidence>
<evidence type="ECO:0000256" key="8">
    <source>
        <dbReference type="ARBA" id="ARBA00023163"/>
    </source>
</evidence>
<evidence type="ECO:0000313" key="14">
    <source>
        <dbReference type="EMBL" id="CAI4037037.1"/>
    </source>
</evidence>
<dbReference type="Pfam" id="PF00096">
    <property type="entry name" value="zf-C2H2"/>
    <property type="match status" value="2"/>
</dbReference>
<feature type="compositionally biased region" description="Low complexity" evidence="12">
    <location>
        <begin position="23"/>
        <end position="48"/>
    </location>
</feature>
<keyword evidence="9" id="KW-0539">Nucleus</keyword>
<feature type="region of interest" description="Disordered" evidence="12">
    <location>
        <begin position="410"/>
        <end position="432"/>
    </location>
</feature>
<dbReference type="GO" id="GO:0008270">
    <property type="term" value="F:zinc ion binding"/>
    <property type="evidence" value="ECO:0007669"/>
    <property type="project" value="UniProtKB-KW"/>
</dbReference>
<keyword evidence="2" id="KW-0479">Metal-binding</keyword>
<evidence type="ECO:0000256" key="12">
    <source>
        <dbReference type="SAM" id="MobiDB-lite"/>
    </source>
</evidence>
<keyword evidence="4 11" id="KW-0863">Zinc-finger</keyword>
<keyword evidence="7" id="KW-0238">DNA-binding</keyword>
<dbReference type="RefSeq" id="XP_056080154.1">
    <property type="nucleotide sequence ID" value="XM_056226435.1"/>
</dbReference>
<dbReference type="GO" id="GO:0003677">
    <property type="term" value="F:DNA binding"/>
    <property type="evidence" value="ECO:0007669"/>
    <property type="project" value="UniProtKB-KW"/>
</dbReference>
<dbReference type="EMBL" id="OX365772">
    <property type="protein sequence ID" value="CAI4037037.1"/>
    <property type="molecule type" value="Genomic_DNA"/>
</dbReference>
<dbReference type="Pfam" id="PF13894">
    <property type="entry name" value="zf-C2H2_4"/>
    <property type="match status" value="1"/>
</dbReference>
<organism evidence="14 15">
    <name type="scientific">Saccharomyces mikatae IFO 1815</name>
    <dbReference type="NCBI Taxonomy" id="226126"/>
    <lineage>
        <taxon>Eukaryota</taxon>
        <taxon>Fungi</taxon>
        <taxon>Dikarya</taxon>
        <taxon>Ascomycota</taxon>
        <taxon>Saccharomycotina</taxon>
        <taxon>Saccharomycetes</taxon>
        <taxon>Saccharomycetales</taxon>
        <taxon>Saccharomycetaceae</taxon>
        <taxon>Saccharomyces</taxon>
    </lineage>
</organism>
<dbReference type="GO" id="GO:0005634">
    <property type="term" value="C:nucleus"/>
    <property type="evidence" value="ECO:0007669"/>
    <property type="project" value="UniProtKB-SubCell"/>
</dbReference>
<evidence type="ECO:0000256" key="4">
    <source>
        <dbReference type="ARBA" id="ARBA00022771"/>
    </source>
</evidence>
<dbReference type="FunFam" id="3.30.160.60:FF:002391">
    <property type="entry name" value="Transcription factor IIIA"/>
    <property type="match status" value="1"/>
</dbReference>
<keyword evidence="8" id="KW-0804">Transcription</keyword>
<feature type="region of interest" description="Disordered" evidence="12">
    <location>
        <begin position="1"/>
        <end position="48"/>
    </location>
</feature>
<dbReference type="GO" id="GO:0006357">
    <property type="term" value="P:regulation of transcription by RNA polymerase II"/>
    <property type="evidence" value="ECO:0007669"/>
    <property type="project" value="TreeGrafter"/>
</dbReference>
<keyword evidence="5" id="KW-0862">Zinc</keyword>
<dbReference type="FunFam" id="3.30.160.60:FF:000145">
    <property type="entry name" value="Zinc finger protein 574"/>
    <property type="match status" value="1"/>
</dbReference>
<keyword evidence="15" id="KW-1185">Reference proteome</keyword>
<dbReference type="SUPFAM" id="SSF57667">
    <property type="entry name" value="beta-beta-alpha zinc fingers"/>
    <property type="match status" value="4"/>
</dbReference>
<feature type="domain" description="C2H2-type" evidence="13">
    <location>
        <begin position="83"/>
        <end position="110"/>
    </location>
</feature>
<keyword evidence="6" id="KW-0805">Transcription regulation</keyword>
<reference evidence="14" key="1">
    <citation type="submission" date="2022-10" db="EMBL/GenBank/DDBJ databases">
        <authorList>
            <person name="Byrne P K."/>
        </authorList>
    </citation>
    <scope>NUCLEOTIDE SEQUENCE</scope>
    <source>
        <strain evidence="14">IFO1815</strain>
    </source>
</reference>
<dbReference type="PROSITE" id="PS00028">
    <property type="entry name" value="ZINC_FINGER_C2H2_1"/>
    <property type="match status" value="7"/>
</dbReference>
<dbReference type="PANTHER" id="PTHR46179">
    <property type="entry name" value="ZINC FINGER PROTEIN"/>
    <property type="match status" value="1"/>
</dbReference>
<protein>
    <recommendedName>
        <fullName evidence="10">Transcription factor IIIA</fullName>
    </recommendedName>
</protein>
<dbReference type="PROSITE" id="PS50157">
    <property type="entry name" value="ZINC_FINGER_C2H2_2"/>
    <property type="match status" value="5"/>
</dbReference>
<feature type="domain" description="C2H2-type" evidence="13">
    <location>
        <begin position="166"/>
        <end position="194"/>
    </location>
</feature>
<comment type="subcellular location">
    <subcellularLocation>
        <location evidence="1">Nucleus</location>
    </subcellularLocation>
</comment>
<evidence type="ECO:0000256" key="2">
    <source>
        <dbReference type="ARBA" id="ARBA00022723"/>
    </source>
</evidence>
<evidence type="ECO:0000256" key="1">
    <source>
        <dbReference type="ARBA" id="ARBA00004123"/>
    </source>
</evidence>
<feature type="domain" description="C2H2-type" evidence="13">
    <location>
        <begin position="52"/>
        <end position="82"/>
    </location>
</feature>
<evidence type="ECO:0000256" key="6">
    <source>
        <dbReference type="ARBA" id="ARBA00023015"/>
    </source>
</evidence>
<evidence type="ECO:0000256" key="9">
    <source>
        <dbReference type="ARBA" id="ARBA00023242"/>
    </source>
</evidence>
<dbReference type="GeneID" id="80921962"/>
<dbReference type="Proteomes" id="UP001161438">
    <property type="component" value="Chromosome 16"/>
</dbReference>
<dbReference type="Gene3D" id="3.30.160.60">
    <property type="entry name" value="Classic Zinc Finger"/>
    <property type="match status" value="6"/>
</dbReference>
<keyword evidence="3" id="KW-0677">Repeat</keyword>
<dbReference type="InterPro" id="IPR013087">
    <property type="entry name" value="Znf_C2H2_type"/>
</dbReference>
<evidence type="ECO:0000256" key="7">
    <source>
        <dbReference type="ARBA" id="ARBA00023125"/>
    </source>
</evidence>
<evidence type="ECO:0000259" key="13">
    <source>
        <dbReference type="PROSITE" id="PS50157"/>
    </source>
</evidence>
<dbReference type="SMART" id="SM00355">
    <property type="entry name" value="ZnF_C2H2"/>
    <property type="match status" value="9"/>
</dbReference>
<feature type="compositionally biased region" description="Polar residues" evidence="12">
    <location>
        <begin position="1"/>
        <end position="13"/>
    </location>
</feature>
<sequence>MYSNAGDTYNNGVMQPHGFKQEISPISRSESSESLNSLTSTRSSSSNRPKTYFCDYDGCDKAFTRPSILTEHQLSVHQGLRAFQCDKCPKSFVKKSHLERHLYSHSDTKPFQCSYCGKGVTTRQQLKRHEVTHTKSFICPEEGCDLRFYKHPQLRAHILSVHLHKLSCPHCDKSFQRPYRLRNHISKHHDPEVENPYQCTFAGCCKEFRIWSQLQSHIKSDHPKLKCPVCNKPCVGENGLQMHMIIHDDSLVTKNWKCHICPDISFSRKHDLLTHYESIHTEEDLPLELKYKICDIQKLVQNEGIQPGNDKNVNEEDGEKISNRLRKRRKLTKNNGLELLQSEVNLEKQLESGEDGLNLLLNTVGRKHQCFYSKCYRTFRTKEKYDKHIDKHKIHELKLKILQEKEGNIAGESQNEKGGQCISEENAAASAK</sequence>
<feature type="domain" description="C2H2-type" evidence="13">
    <location>
        <begin position="197"/>
        <end position="227"/>
    </location>
</feature>
<name>A0AA35NDU0_SACMI</name>
<dbReference type="AlphaFoldDB" id="A0AA35NDU0"/>
<feature type="domain" description="C2H2-type" evidence="13">
    <location>
        <begin position="111"/>
        <end position="134"/>
    </location>
</feature>
<dbReference type="InterPro" id="IPR051061">
    <property type="entry name" value="Zinc_finger_trans_reg"/>
</dbReference>
<evidence type="ECO:0000256" key="3">
    <source>
        <dbReference type="ARBA" id="ARBA00022737"/>
    </source>
</evidence>
<evidence type="ECO:0000313" key="15">
    <source>
        <dbReference type="Proteomes" id="UP001161438"/>
    </source>
</evidence>
<accession>A0AA35NDU0</accession>
<evidence type="ECO:0000256" key="11">
    <source>
        <dbReference type="PROSITE-ProRule" id="PRU00042"/>
    </source>
</evidence>